<name>A0A0G4EAB1_VITBC</name>
<feature type="compositionally biased region" description="Polar residues" evidence="1">
    <location>
        <begin position="245"/>
        <end position="257"/>
    </location>
</feature>
<evidence type="ECO:0000313" key="2">
    <source>
        <dbReference type="EMBL" id="CEL92168.1"/>
    </source>
</evidence>
<dbReference type="EMBL" id="CDMY01000055">
    <property type="protein sequence ID" value="CEL92168.1"/>
    <property type="molecule type" value="Genomic_DNA"/>
</dbReference>
<dbReference type="SUPFAM" id="SSF57184">
    <property type="entry name" value="Growth factor receptor domain"/>
    <property type="match status" value="1"/>
</dbReference>
<proteinExistence type="predicted"/>
<feature type="region of interest" description="Disordered" evidence="1">
    <location>
        <begin position="280"/>
        <end position="304"/>
    </location>
</feature>
<dbReference type="InterPro" id="IPR009030">
    <property type="entry name" value="Growth_fac_rcpt_cys_sf"/>
</dbReference>
<gene>
    <name evidence="2" type="ORF">Vbra_10906</name>
</gene>
<reference evidence="2 3" key="1">
    <citation type="submission" date="2014-11" db="EMBL/GenBank/DDBJ databases">
        <authorList>
            <person name="Zhu J."/>
            <person name="Qi W."/>
            <person name="Song R."/>
        </authorList>
    </citation>
    <scope>NUCLEOTIDE SEQUENCE [LARGE SCALE GENOMIC DNA]</scope>
</reference>
<accession>A0A0G4EAB1</accession>
<sequence>MFVASIVAAAFGMAHINGTDVDASDSVLSGGRRALRFSIGFASGSGRGRSSGVAISVGGGRSADVEEGVAACPSGYSFDGSRCVLGGVRKLHGHLRRLQYGGGGDDSMFGSMMGRGGGRGGMGRANSCPTGQTFVNGMCRSTMRGGGRQLQYYGGDDTTRAPPTCPAGTFYNGIFCQPSAGTTTTTESTEGTGGNRQLQYGSSGYGGGSSEAVYVCPEGMVFDGVVCQPENDDTADGGTRRRQLQYGSRESGSSSATFPAAQVTRTCPAGTFDNGIFCQPSLDTTSSGEEDNGGTRRLQSAPSVCPPGLVVTDSGCVSATAQRSPTQAERRNEGGGFFSSSFISSGGGELGTISQSQADGNLGGY</sequence>
<keyword evidence="3" id="KW-1185">Reference proteome</keyword>
<dbReference type="VEuPathDB" id="CryptoDB:Vbra_10906"/>
<dbReference type="Proteomes" id="UP000041254">
    <property type="component" value="Unassembled WGS sequence"/>
</dbReference>
<evidence type="ECO:0000256" key="1">
    <source>
        <dbReference type="SAM" id="MobiDB-lite"/>
    </source>
</evidence>
<feature type="region of interest" description="Disordered" evidence="1">
    <location>
        <begin position="231"/>
        <end position="259"/>
    </location>
</feature>
<feature type="region of interest" description="Disordered" evidence="1">
    <location>
        <begin position="181"/>
        <end position="203"/>
    </location>
</feature>
<evidence type="ECO:0000313" key="3">
    <source>
        <dbReference type="Proteomes" id="UP000041254"/>
    </source>
</evidence>
<feature type="compositionally biased region" description="Low complexity" evidence="1">
    <location>
        <begin position="181"/>
        <end position="190"/>
    </location>
</feature>
<dbReference type="AlphaFoldDB" id="A0A0G4EAB1"/>
<organism evidence="2 3">
    <name type="scientific">Vitrella brassicaformis (strain CCMP3155)</name>
    <dbReference type="NCBI Taxonomy" id="1169540"/>
    <lineage>
        <taxon>Eukaryota</taxon>
        <taxon>Sar</taxon>
        <taxon>Alveolata</taxon>
        <taxon>Colpodellida</taxon>
        <taxon>Vitrellaceae</taxon>
        <taxon>Vitrella</taxon>
    </lineage>
</organism>
<dbReference type="InParanoid" id="A0A0G4EAB1"/>
<protein>
    <submittedName>
        <fullName evidence="2">Uncharacterized protein</fullName>
    </submittedName>
</protein>